<gene>
    <name evidence="1" type="ORF">SDC9_140139</name>
</gene>
<dbReference type="EMBL" id="VSSQ01039866">
    <property type="protein sequence ID" value="MPM93003.1"/>
    <property type="molecule type" value="Genomic_DNA"/>
</dbReference>
<proteinExistence type="predicted"/>
<protein>
    <submittedName>
        <fullName evidence="1">Uncharacterized protein</fullName>
    </submittedName>
</protein>
<dbReference type="AlphaFoldDB" id="A0A645DWL8"/>
<evidence type="ECO:0000313" key="1">
    <source>
        <dbReference type="EMBL" id="MPM93003.1"/>
    </source>
</evidence>
<organism evidence="1">
    <name type="scientific">bioreactor metagenome</name>
    <dbReference type="NCBI Taxonomy" id="1076179"/>
    <lineage>
        <taxon>unclassified sequences</taxon>
        <taxon>metagenomes</taxon>
        <taxon>ecological metagenomes</taxon>
    </lineage>
</organism>
<comment type="caution">
    <text evidence="1">The sequence shown here is derived from an EMBL/GenBank/DDBJ whole genome shotgun (WGS) entry which is preliminary data.</text>
</comment>
<accession>A0A645DWL8</accession>
<sequence length="174" mass="19674">MKHHLHAQRLGQHRQLCADGAIAHDAQRLAARLERAFGALAPAAAMHRRILGRYATQQQNGLAQHQLSHRACIGIRRIEHRHAMIARGLQIDLVGADAKRPHRHQLVGLGEHVGRELRARTDAQEMHVGQALHQFIPGERPLHRFDLRIARSVQHIQRAGVDAFQQQEFELALV</sequence>
<name>A0A645DWL8_9ZZZZ</name>
<reference evidence="1" key="1">
    <citation type="submission" date="2019-08" db="EMBL/GenBank/DDBJ databases">
        <authorList>
            <person name="Kucharzyk K."/>
            <person name="Murdoch R.W."/>
            <person name="Higgins S."/>
            <person name="Loffler F."/>
        </authorList>
    </citation>
    <scope>NUCLEOTIDE SEQUENCE</scope>
</reference>